<accession>A0AAD4KW30</accession>
<organism evidence="2 3">
    <name type="scientific">Talaromyces proteolyticus</name>
    <dbReference type="NCBI Taxonomy" id="1131652"/>
    <lineage>
        <taxon>Eukaryota</taxon>
        <taxon>Fungi</taxon>
        <taxon>Dikarya</taxon>
        <taxon>Ascomycota</taxon>
        <taxon>Pezizomycotina</taxon>
        <taxon>Eurotiomycetes</taxon>
        <taxon>Eurotiomycetidae</taxon>
        <taxon>Eurotiales</taxon>
        <taxon>Trichocomaceae</taxon>
        <taxon>Talaromyces</taxon>
        <taxon>Talaromyces sect. Bacilispori</taxon>
    </lineage>
</organism>
<feature type="region of interest" description="Disordered" evidence="1">
    <location>
        <begin position="25"/>
        <end position="72"/>
    </location>
</feature>
<dbReference type="EMBL" id="JAJTJA010000004">
    <property type="protein sequence ID" value="KAH8700292.1"/>
    <property type="molecule type" value="Genomic_DNA"/>
</dbReference>
<comment type="caution">
    <text evidence="2">The sequence shown here is derived from an EMBL/GenBank/DDBJ whole genome shotgun (WGS) entry which is preliminary data.</text>
</comment>
<dbReference type="AlphaFoldDB" id="A0AAD4KW30"/>
<name>A0AAD4KW30_9EURO</name>
<keyword evidence="3" id="KW-1185">Reference proteome</keyword>
<gene>
    <name evidence="2" type="ORF">BGW36DRAFT_126328</name>
</gene>
<evidence type="ECO:0000313" key="3">
    <source>
        <dbReference type="Proteomes" id="UP001201262"/>
    </source>
</evidence>
<evidence type="ECO:0000256" key="1">
    <source>
        <dbReference type="SAM" id="MobiDB-lite"/>
    </source>
</evidence>
<dbReference type="Proteomes" id="UP001201262">
    <property type="component" value="Unassembled WGS sequence"/>
</dbReference>
<feature type="compositionally biased region" description="Basic and acidic residues" evidence="1">
    <location>
        <begin position="34"/>
        <end position="66"/>
    </location>
</feature>
<protein>
    <submittedName>
        <fullName evidence="2">Uncharacterized protein</fullName>
    </submittedName>
</protein>
<dbReference type="GeneID" id="70239609"/>
<sequence>MSQPNGQNVERPRLTAESLAQIPAAVAGQTGLQKYRESNPADDPYHLPPRNTDRDAHKLRLEEQVDRTQSLF</sequence>
<proteinExistence type="predicted"/>
<reference evidence="2" key="1">
    <citation type="submission" date="2021-12" db="EMBL/GenBank/DDBJ databases">
        <title>Convergent genome expansion in fungi linked to evolution of root-endophyte symbiosis.</title>
        <authorList>
            <consortium name="DOE Joint Genome Institute"/>
            <person name="Ke Y.-H."/>
            <person name="Bonito G."/>
            <person name="Liao H.-L."/>
            <person name="Looney B."/>
            <person name="Rojas-Flechas A."/>
            <person name="Nash J."/>
            <person name="Hameed K."/>
            <person name="Schadt C."/>
            <person name="Martin F."/>
            <person name="Crous P.W."/>
            <person name="Miettinen O."/>
            <person name="Magnuson J.K."/>
            <person name="Labbe J."/>
            <person name="Jacobson D."/>
            <person name="Doktycz M.J."/>
            <person name="Veneault-Fourrey C."/>
            <person name="Kuo A."/>
            <person name="Mondo S."/>
            <person name="Calhoun S."/>
            <person name="Riley R."/>
            <person name="Ohm R."/>
            <person name="LaButti K."/>
            <person name="Andreopoulos B."/>
            <person name="Pangilinan J."/>
            <person name="Nolan M."/>
            <person name="Tritt A."/>
            <person name="Clum A."/>
            <person name="Lipzen A."/>
            <person name="Daum C."/>
            <person name="Barry K."/>
            <person name="Grigoriev I.V."/>
            <person name="Vilgalys R."/>
        </authorList>
    </citation>
    <scope>NUCLEOTIDE SEQUENCE</scope>
    <source>
        <strain evidence="2">PMI_201</strain>
    </source>
</reference>
<dbReference type="RefSeq" id="XP_046073998.1">
    <property type="nucleotide sequence ID" value="XM_046209322.1"/>
</dbReference>
<evidence type="ECO:0000313" key="2">
    <source>
        <dbReference type="EMBL" id="KAH8700292.1"/>
    </source>
</evidence>